<evidence type="ECO:0000313" key="5">
    <source>
        <dbReference type="Proteomes" id="UP000838412"/>
    </source>
</evidence>
<dbReference type="EMBL" id="OV696701">
    <property type="protein sequence ID" value="CAH1247988.1"/>
    <property type="molecule type" value="Genomic_DNA"/>
</dbReference>
<evidence type="ECO:0000256" key="1">
    <source>
        <dbReference type="SAM" id="MobiDB-lite"/>
    </source>
</evidence>
<feature type="domain" description="Death" evidence="2">
    <location>
        <begin position="184"/>
        <end position="238"/>
    </location>
</feature>
<proteinExistence type="predicted"/>
<dbReference type="InterPro" id="IPR000488">
    <property type="entry name" value="Death_dom"/>
</dbReference>
<feature type="region of interest" description="Disordered" evidence="1">
    <location>
        <begin position="243"/>
        <end position="325"/>
    </location>
</feature>
<dbReference type="InterPro" id="IPR011029">
    <property type="entry name" value="DEATH-like_dom_sf"/>
</dbReference>
<accession>A0A8K0EEJ5</accession>
<dbReference type="OrthoDB" id="10007943at2759"/>
<dbReference type="AlphaFoldDB" id="A0A8K0EEJ5"/>
<keyword evidence="5" id="KW-1185">Reference proteome</keyword>
<name>A0A8K0EEJ5_BRALA</name>
<dbReference type="InterPro" id="IPR035897">
    <property type="entry name" value="Toll_tir_struct_dom_sf"/>
</dbReference>
<evidence type="ECO:0000313" key="4">
    <source>
        <dbReference type="EMBL" id="CAH1247988.1"/>
    </source>
</evidence>
<feature type="domain" description="TIR" evidence="3">
    <location>
        <begin position="14"/>
        <end position="151"/>
    </location>
</feature>
<dbReference type="GO" id="GO:0007165">
    <property type="term" value="P:signal transduction"/>
    <property type="evidence" value="ECO:0007669"/>
    <property type="project" value="InterPro"/>
</dbReference>
<dbReference type="PROSITE" id="PS50017">
    <property type="entry name" value="DEATH_DOMAIN"/>
    <property type="match status" value="1"/>
</dbReference>
<organism evidence="4 5">
    <name type="scientific">Branchiostoma lanceolatum</name>
    <name type="common">Common lancelet</name>
    <name type="synonym">Amphioxus lanceolatum</name>
    <dbReference type="NCBI Taxonomy" id="7740"/>
    <lineage>
        <taxon>Eukaryota</taxon>
        <taxon>Metazoa</taxon>
        <taxon>Chordata</taxon>
        <taxon>Cephalochordata</taxon>
        <taxon>Leptocardii</taxon>
        <taxon>Amphioxiformes</taxon>
        <taxon>Branchiostomatidae</taxon>
        <taxon>Branchiostoma</taxon>
    </lineage>
</organism>
<protein>
    <submittedName>
        <fullName evidence="4">Hypp8073 protein</fullName>
    </submittedName>
</protein>
<dbReference type="CDD" id="cd01670">
    <property type="entry name" value="Death"/>
    <property type="match status" value="1"/>
</dbReference>
<feature type="compositionally biased region" description="Polar residues" evidence="1">
    <location>
        <begin position="243"/>
        <end position="257"/>
    </location>
</feature>
<dbReference type="SUPFAM" id="SSF47986">
    <property type="entry name" value="DEATH domain"/>
    <property type="match status" value="1"/>
</dbReference>
<feature type="compositionally biased region" description="Basic residues" evidence="1">
    <location>
        <begin position="309"/>
        <end position="318"/>
    </location>
</feature>
<dbReference type="PROSITE" id="PS50104">
    <property type="entry name" value="TIR"/>
    <property type="match status" value="1"/>
</dbReference>
<dbReference type="InterPro" id="IPR000157">
    <property type="entry name" value="TIR_dom"/>
</dbReference>
<dbReference type="SUPFAM" id="SSF52200">
    <property type="entry name" value="Toll/Interleukin receptor TIR domain"/>
    <property type="match status" value="1"/>
</dbReference>
<evidence type="ECO:0000259" key="3">
    <source>
        <dbReference type="PROSITE" id="PS50104"/>
    </source>
</evidence>
<gene>
    <name evidence="4" type="primary">Hypp8073</name>
    <name evidence="4" type="ORF">BLAG_LOCUS9495</name>
</gene>
<dbReference type="Gene3D" id="3.40.50.10140">
    <property type="entry name" value="Toll/interleukin-1 receptor homology (TIR) domain"/>
    <property type="match status" value="1"/>
</dbReference>
<dbReference type="Proteomes" id="UP000838412">
    <property type="component" value="Chromosome 16"/>
</dbReference>
<evidence type="ECO:0000259" key="2">
    <source>
        <dbReference type="PROSITE" id="PS50017"/>
    </source>
</evidence>
<dbReference type="Gene3D" id="1.10.533.10">
    <property type="entry name" value="Death Domain, Fas"/>
    <property type="match status" value="1"/>
</dbReference>
<reference evidence="4" key="1">
    <citation type="submission" date="2022-01" db="EMBL/GenBank/DDBJ databases">
        <authorList>
            <person name="Braso-Vives M."/>
        </authorList>
    </citation>
    <scope>NUCLEOTIDE SEQUENCE</scope>
</reference>
<sequence length="325" mass="36188">MTMAHSEGHVQNDFLYDAVLFYEKDDPDKCKVEEIRMILESDSWGVNVFDPHRSEEGNKMDAFQESFKNSRHAIVFLTKTVLRFLAEKKNAEATFHMSTFLCSLLSSHDKKIARRLIPIKLTNDRTPFVLSDLSGLEPGQVGFRRKLFRSLSVPPGPHTPSQVQVRQKVQEAQKTVVLSDAVVQRLAARLHVPPEVMGDIQQEYGGSKARVMEVVDCWRTRYGEEASMDRLTEALRSIAGQTLQDGAPQSTGGTPQQEEPCPRSLVEHQPPDNLPSSVGVQADASLEGEMEGLSLSTGQSQRKPAGKVEHKKKSAASHKQKETAL</sequence>